<comment type="similarity">
    <text evidence="2 9">Belongs to the inositol monophosphatase superfamily. CysQ family.</text>
</comment>
<evidence type="ECO:0000256" key="10">
    <source>
        <dbReference type="PIRSR" id="PIRSR600760-2"/>
    </source>
</evidence>
<keyword evidence="3 9" id="KW-1003">Cell membrane</keyword>
<evidence type="ECO:0000313" key="12">
    <source>
        <dbReference type="Proteomes" id="UP000319783"/>
    </source>
</evidence>
<dbReference type="PROSITE" id="PS00630">
    <property type="entry name" value="IMP_2"/>
    <property type="match status" value="1"/>
</dbReference>
<keyword evidence="7 9" id="KW-0460">Magnesium</keyword>
<dbReference type="EMBL" id="SULG01000020">
    <property type="protein sequence ID" value="TLD42420.1"/>
    <property type="molecule type" value="Genomic_DNA"/>
</dbReference>
<comment type="cofactor">
    <cofactor evidence="9 10">
        <name>Mg(2+)</name>
        <dbReference type="ChEBI" id="CHEBI:18420"/>
    </cofactor>
</comment>
<keyword evidence="8 9" id="KW-0472">Membrane</keyword>
<evidence type="ECO:0000256" key="5">
    <source>
        <dbReference type="ARBA" id="ARBA00022723"/>
    </source>
</evidence>
<feature type="binding site" evidence="10">
    <location>
        <position position="97"/>
    </location>
    <ligand>
        <name>Mg(2+)</name>
        <dbReference type="ChEBI" id="CHEBI:18420"/>
        <label>1</label>
        <note>catalytic</note>
    </ligand>
</feature>
<dbReference type="EC" id="3.1.3.7" evidence="9"/>
<organism evidence="11 12">
    <name type="scientific">Candidatus Jettenia ecosi</name>
    <dbReference type="NCBI Taxonomy" id="2494326"/>
    <lineage>
        <taxon>Bacteria</taxon>
        <taxon>Pseudomonadati</taxon>
        <taxon>Planctomycetota</taxon>
        <taxon>Candidatus Brocadiia</taxon>
        <taxon>Candidatus Brocadiales</taxon>
        <taxon>Candidatus Brocadiaceae</taxon>
        <taxon>Candidatus Jettenia</taxon>
    </lineage>
</organism>
<protein>
    <recommendedName>
        <fullName evidence="9">3'(2'),5'-bisphosphate nucleotidase CysQ</fullName>
        <ecNumber evidence="9">3.1.3.7</ecNumber>
    </recommendedName>
    <alternativeName>
        <fullName evidence="9">3'(2'),5-bisphosphonucleoside 3'(2')-phosphohydrolase</fullName>
    </alternativeName>
    <alternativeName>
        <fullName evidence="9">3'-phosphoadenosine 5'-phosphate phosphatase</fullName>
        <shortName evidence="9">PAP phosphatase</shortName>
    </alternativeName>
</protein>
<dbReference type="InterPro" id="IPR006240">
    <property type="entry name" value="CysQ"/>
</dbReference>
<dbReference type="GO" id="GO:0008441">
    <property type="term" value="F:3'(2'),5'-bisphosphate nucleotidase activity"/>
    <property type="evidence" value="ECO:0007669"/>
    <property type="project" value="UniProtKB-UniRule"/>
</dbReference>
<sequence>MNNDKYGVNLIAAILAAKEAGDAILEVYNSNFSVEKKEDNSPLTIADKRSHEIIAKHVSQLTNQKAYITGHILSEEGKDIPYEERKNWEYFWLIDPLDGTKEFIKRNGEFTVNIALIHNGKPVLGVIYAPVLKVFYFAAEGIGAYKLSDYDDAAHGQKINIAKRENIEILKKISQKLPIIKGSTPSTNTILPITIVASRSHLSKETEDYIHAVKQEYGEMELVTIGSSLKFCLIAEGKADIYPRFGPTMEWDTAAGQAIVEGSGGKVMESQADMSLRYNKESLVNPWFIVFSKNNYELHEKNR</sequence>
<comment type="catalytic activity">
    <reaction evidence="1 9">
        <text>adenosine 3',5'-bisphosphate + H2O = AMP + phosphate</text>
        <dbReference type="Rhea" id="RHEA:10040"/>
        <dbReference type="ChEBI" id="CHEBI:15377"/>
        <dbReference type="ChEBI" id="CHEBI:43474"/>
        <dbReference type="ChEBI" id="CHEBI:58343"/>
        <dbReference type="ChEBI" id="CHEBI:456215"/>
        <dbReference type="EC" id="3.1.3.7"/>
    </reaction>
</comment>
<dbReference type="CDD" id="cd01638">
    <property type="entry name" value="CysQ"/>
    <property type="match status" value="1"/>
</dbReference>
<dbReference type="GO" id="GO:0000103">
    <property type="term" value="P:sulfate assimilation"/>
    <property type="evidence" value="ECO:0007669"/>
    <property type="project" value="TreeGrafter"/>
</dbReference>
<keyword evidence="5 9" id="KW-0479">Metal-binding</keyword>
<dbReference type="InterPro" id="IPR020550">
    <property type="entry name" value="Inositol_monophosphatase_CS"/>
</dbReference>
<evidence type="ECO:0000256" key="4">
    <source>
        <dbReference type="ARBA" id="ARBA00022519"/>
    </source>
</evidence>
<dbReference type="InterPro" id="IPR020583">
    <property type="entry name" value="Inositol_monoP_metal-BS"/>
</dbReference>
<dbReference type="Proteomes" id="UP000319783">
    <property type="component" value="Unassembled WGS sequence"/>
</dbReference>
<name>A0A533QPC5_9BACT</name>
<accession>A0A533QPC5</accession>
<dbReference type="SUPFAM" id="SSF56655">
    <property type="entry name" value="Carbohydrate phosphatase"/>
    <property type="match status" value="1"/>
</dbReference>
<dbReference type="Gene3D" id="3.40.190.80">
    <property type="match status" value="1"/>
</dbReference>
<evidence type="ECO:0000256" key="1">
    <source>
        <dbReference type="ARBA" id="ARBA00001625"/>
    </source>
</evidence>
<proteinExistence type="inferred from homology"/>
<dbReference type="GO" id="GO:0005886">
    <property type="term" value="C:plasma membrane"/>
    <property type="evidence" value="ECO:0007669"/>
    <property type="project" value="UniProtKB-SubCell"/>
</dbReference>
<gene>
    <name evidence="9" type="primary">cysQ</name>
    <name evidence="11" type="ORF">JETT_1255</name>
</gene>
<feature type="binding site" evidence="10">
    <location>
        <position position="98"/>
    </location>
    <ligand>
        <name>Mg(2+)</name>
        <dbReference type="ChEBI" id="CHEBI:18420"/>
        <label>1</label>
        <note>catalytic</note>
    </ligand>
</feature>
<dbReference type="Pfam" id="PF00459">
    <property type="entry name" value="Inositol_P"/>
    <property type="match status" value="1"/>
</dbReference>
<dbReference type="InterPro" id="IPR000760">
    <property type="entry name" value="Inositol_monophosphatase-like"/>
</dbReference>
<dbReference type="GO" id="GO:0050427">
    <property type="term" value="P:3'-phosphoadenosine 5'-phosphosulfate metabolic process"/>
    <property type="evidence" value="ECO:0007669"/>
    <property type="project" value="TreeGrafter"/>
</dbReference>
<dbReference type="GO" id="GO:0046854">
    <property type="term" value="P:phosphatidylinositol phosphate biosynthetic process"/>
    <property type="evidence" value="ECO:0007669"/>
    <property type="project" value="InterPro"/>
</dbReference>
<dbReference type="InterPro" id="IPR050725">
    <property type="entry name" value="CysQ/Inositol_MonoPase"/>
</dbReference>
<dbReference type="PANTHER" id="PTHR43028:SF5">
    <property type="entry name" value="3'(2'),5'-BISPHOSPHATE NUCLEOTIDASE 1"/>
    <property type="match status" value="1"/>
</dbReference>
<dbReference type="GO" id="GO:0000287">
    <property type="term" value="F:magnesium ion binding"/>
    <property type="evidence" value="ECO:0007669"/>
    <property type="project" value="UniProtKB-UniRule"/>
</dbReference>
<evidence type="ECO:0000256" key="3">
    <source>
        <dbReference type="ARBA" id="ARBA00022475"/>
    </source>
</evidence>
<feature type="binding site" evidence="10">
    <location>
        <position position="75"/>
    </location>
    <ligand>
        <name>Mg(2+)</name>
        <dbReference type="ChEBI" id="CHEBI:18420"/>
        <label>1</label>
        <note>catalytic</note>
    </ligand>
</feature>
<dbReference type="AlphaFoldDB" id="A0A533QPC5"/>
<feature type="binding site" evidence="9">
    <location>
        <position position="252"/>
    </location>
    <ligand>
        <name>substrate</name>
    </ligand>
</feature>
<feature type="binding site" evidence="9">
    <location>
        <position position="75"/>
    </location>
    <ligand>
        <name>Mg(2+)</name>
        <dbReference type="ChEBI" id="CHEBI:18420"/>
        <label>1</label>
    </ligand>
</feature>
<evidence type="ECO:0000256" key="2">
    <source>
        <dbReference type="ARBA" id="ARBA00005289"/>
    </source>
</evidence>
<keyword evidence="6 9" id="KW-0378">Hydrolase</keyword>
<dbReference type="PRINTS" id="PR00377">
    <property type="entry name" value="IMPHPHTASES"/>
</dbReference>
<comment type="caution">
    <text evidence="11">The sequence shown here is derived from an EMBL/GenBank/DDBJ whole genome shotgun (WGS) entry which is preliminary data.</text>
</comment>
<feature type="binding site" evidence="10">
    <location>
        <position position="95"/>
    </location>
    <ligand>
        <name>Mg(2+)</name>
        <dbReference type="ChEBI" id="CHEBI:18420"/>
        <label>1</label>
        <note>catalytic</note>
    </ligand>
</feature>
<dbReference type="HAMAP" id="MF_02095">
    <property type="entry name" value="CysQ"/>
    <property type="match status" value="1"/>
</dbReference>
<evidence type="ECO:0000256" key="9">
    <source>
        <dbReference type="HAMAP-Rule" id="MF_02095"/>
    </source>
</evidence>
<evidence type="ECO:0000256" key="6">
    <source>
        <dbReference type="ARBA" id="ARBA00022801"/>
    </source>
</evidence>
<comment type="subcellular location">
    <subcellularLocation>
        <location evidence="9">Cell membrane</location>
        <topology evidence="9">Peripheral membrane protein</topology>
        <orientation evidence="9">Cytoplasmic side</orientation>
    </subcellularLocation>
</comment>
<dbReference type="FunFam" id="3.40.190.80:FF:000005">
    <property type="entry name" value="3'(2'),5'-bisphosphate nucleotidase CysQ"/>
    <property type="match status" value="1"/>
</dbReference>
<feature type="binding site" evidence="9">
    <location>
        <position position="75"/>
    </location>
    <ligand>
        <name>substrate</name>
    </ligand>
</feature>
<keyword evidence="4" id="KW-0997">Cell inner membrane</keyword>
<comment type="function">
    <text evidence="9">Converts adenosine-3',5'-bisphosphate (PAP) to AMP.</text>
</comment>
<feature type="binding site" evidence="9">
    <location>
        <position position="95"/>
    </location>
    <ligand>
        <name>Mg(2+)</name>
        <dbReference type="ChEBI" id="CHEBI:18420"/>
        <label>2</label>
    </ligand>
</feature>
<feature type="binding site" evidence="10">
    <location>
        <position position="252"/>
    </location>
    <ligand>
        <name>Mg(2+)</name>
        <dbReference type="ChEBI" id="CHEBI:18420"/>
        <label>1</label>
        <note>catalytic</note>
    </ligand>
</feature>
<feature type="binding site" evidence="9">
    <location>
        <position position="97"/>
    </location>
    <ligand>
        <name>Mg(2+)</name>
        <dbReference type="ChEBI" id="CHEBI:18420"/>
        <label>1</label>
    </ligand>
</feature>
<feature type="binding site" evidence="9">
    <location>
        <begin position="97"/>
        <end position="100"/>
    </location>
    <ligand>
        <name>substrate</name>
    </ligand>
</feature>
<evidence type="ECO:0000256" key="8">
    <source>
        <dbReference type="ARBA" id="ARBA00023136"/>
    </source>
</evidence>
<evidence type="ECO:0000313" key="11">
    <source>
        <dbReference type="EMBL" id="TLD42420.1"/>
    </source>
</evidence>
<feature type="binding site" evidence="9">
    <location>
        <position position="252"/>
    </location>
    <ligand>
        <name>Mg(2+)</name>
        <dbReference type="ChEBI" id="CHEBI:18420"/>
        <label>2</label>
    </ligand>
</feature>
<reference evidence="11 12" key="1">
    <citation type="submission" date="2019-04" db="EMBL/GenBank/DDBJ databases">
        <title>Genome of a novel bacterium Candidatus Jettenia ecosi reconstructed from metagenome of an anammox bioreactor.</title>
        <authorList>
            <person name="Mardanov A.V."/>
            <person name="Beletsky A.V."/>
            <person name="Ravin N.V."/>
            <person name="Botchkova E.A."/>
            <person name="Litti Y.V."/>
            <person name="Nozhevnikova A.N."/>
        </authorList>
    </citation>
    <scope>NUCLEOTIDE SEQUENCE [LARGE SCALE GENOMIC DNA]</scope>
    <source>
        <strain evidence="11">J2</strain>
    </source>
</reference>
<dbReference type="Gene3D" id="3.30.540.10">
    <property type="entry name" value="Fructose-1,6-Bisphosphatase, subunit A, domain 1"/>
    <property type="match status" value="1"/>
</dbReference>
<feature type="binding site" evidence="9">
    <location>
        <position position="95"/>
    </location>
    <ligand>
        <name>Mg(2+)</name>
        <dbReference type="ChEBI" id="CHEBI:18420"/>
        <label>1</label>
    </ligand>
</feature>
<dbReference type="PROSITE" id="PS00629">
    <property type="entry name" value="IMP_1"/>
    <property type="match status" value="1"/>
</dbReference>
<dbReference type="PANTHER" id="PTHR43028">
    <property type="entry name" value="3'(2'),5'-BISPHOSPHATE NUCLEOTIDASE 1"/>
    <property type="match status" value="1"/>
</dbReference>
<evidence type="ECO:0000256" key="7">
    <source>
        <dbReference type="ARBA" id="ARBA00022842"/>
    </source>
</evidence>
<feature type="binding site" evidence="9">
    <location>
        <position position="98"/>
    </location>
    <ligand>
        <name>Mg(2+)</name>
        <dbReference type="ChEBI" id="CHEBI:18420"/>
        <label>2</label>
    </ligand>
</feature>